<dbReference type="InterPro" id="IPR033479">
    <property type="entry name" value="dCache_1"/>
</dbReference>
<evidence type="ECO:0000256" key="5">
    <source>
        <dbReference type="ARBA" id="ARBA00022519"/>
    </source>
</evidence>
<dbReference type="CDD" id="cd00082">
    <property type="entry name" value="HisKA"/>
    <property type="match status" value="1"/>
</dbReference>
<keyword evidence="9" id="KW-0547">Nucleotide-binding</keyword>
<evidence type="ECO:0000256" key="9">
    <source>
        <dbReference type="ARBA" id="ARBA00022741"/>
    </source>
</evidence>
<dbReference type="FunFam" id="1.10.287.130:FF:000049">
    <property type="entry name" value="C4-dicarboxylate transport sensor protein DctB"/>
    <property type="match status" value="1"/>
</dbReference>
<dbReference type="SUPFAM" id="SSF55874">
    <property type="entry name" value="ATPase domain of HSP90 chaperone/DNA topoisomerase II/histidine kinase"/>
    <property type="match status" value="1"/>
</dbReference>
<proteinExistence type="predicted"/>
<dbReference type="InterPro" id="IPR017055">
    <property type="entry name" value="Sig_transdc_His_kinase_DctB"/>
</dbReference>
<organism evidence="20 21">
    <name type="scientific">Devosia lucknowensis</name>
    <dbReference type="NCBI Taxonomy" id="1096929"/>
    <lineage>
        <taxon>Bacteria</taxon>
        <taxon>Pseudomonadati</taxon>
        <taxon>Pseudomonadota</taxon>
        <taxon>Alphaproteobacteria</taxon>
        <taxon>Hyphomicrobiales</taxon>
        <taxon>Devosiaceae</taxon>
        <taxon>Devosia</taxon>
    </lineage>
</organism>
<dbReference type="SUPFAM" id="SSF103190">
    <property type="entry name" value="Sensory domain-like"/>
    <property type="match status" value="1"/>
</dbReference>
<name>A0A1Y6G7Z6_9HYPH</name>
<evidence type="ECO:0000313" key="21">
    <source>
        <dbReference type="Proteomes" id="UP000194474"/>
    </source>
</evidence>
<dbReference type="EC" id="2.7.13.3" evidence="3"/>
<accession>A0A1Y6G7Z6</accession>
<evidence type="ECO:0000256" key="12">
    <source>
        <dbReference type="ARBA" id="ARBA00022989"/>
    </source>
</evidence>
<dbReference type="Pfam" id="PF02743">
    <property type="entry name" value="dCache_1"/>
    <property type="match status" value="1"/>
</dbReference>
<dbReference type="GO" id="GO:0000155">
    <property type="term" value="F:phosphorelay sensor kinase activity"/>
    <property type="evidence" value="ECO:0007669"/>
    <property type="project" value="InterPro"/>
</dbReference>
<dbReference type="PANTHER" id="PTHR43065">
    <property type="entry name" value="SENSOR HISTIDINE KINASE"/>
    <property type="match status" value="1"/>
</dbReference>
<keyword evidence="7" id="KW-0808">Transferase</keyword>
<comment type="subcellular location">
    <subcellularLocation>
        <location evidence="2">Cell inner membrane</location>
        <topology evidence="2">Multi-pass membrane protein</topology>
    </subcellularLocation>
</comment>
<dbReference type="Gene3D" id="3.30.450.20">
    <property type="entry name" value="PAS domain"/>
    <property type="match status" value="2"/>
</dbReference>
<feature type="coiled-coil region" evidence="17">
    <location>
        <begin position="316"/>
        <end position="378"/>
    </location>
</feature>
<keyword evidence="5" id="KW-0997">Cell inner membrane</keyword>
<evidence type="ECO:0000256" key="2">
    <source>
        <dbReference type="ARBA" id="ARBA00004429"/>
    </source>
</evidence>
<evidence type="ECO:0000256" key="18">
    <source>
        <dbReference type="SAM" id="Phobius"/>
    </source>
</evidence>
<comment type="function">
    <text evidence="15">Member of the two-component regulatory system DctB/DctD involved in the transport of C4-dicarboxylates. DctB functions as a membrane-associated protein kinase that phosphorylates DctD in response to environmental signals.</text>
</comment>
<keyword evidence="8 18" id="KW-0812">Transmembrane</keyword>
<evidence type="ECO:0000256" key="16">
    <source>
        <dbReference type="ARBA" id="ARBA00073143"/>
    </source>
</evidence>
<keyword evidence="12 18" id="KW-1133">Transmembrane helix</keyword>
<protein>
    <recommendedName>
        <fullName evidence="16">C4-dicarboxylate transport sensor protein DctB</fullName>
        <ecNumber evidence="3">2.7.13.3</ecNumber>
    </recommendedName>
</protein>
<dbReference type="InterPro" id="IPR003661">
    <property type="entry name" value="HisK_dim/P_dom"/>
</dbReference>
<evidence type="ECO:0000256" key="3">
    <source>
        <dbReference type="ARBA" id="ARBA00012438"/>
    </source>
</evidence>
<evidence type="ECO:0000256" key="11">
    <source>
        <dbReference type="ARBA" id="ARBA00022840"/>
    </source>
</evidence>
<keyword evidence="11" id="KW-0067">ATP-binding</keyword>
<dbReference type="GO" id="GO:0005524">
    <property type="term" value="F:ATP binding"/>
    <property type="evidence" value="ECO:0007669"/>
    <property type="project" value="UniProtKB-KW"/>
</dbReference>
<evidence type="ECO:0000256" key="6">
    <source>
        <dbReference type="ARBA" id="ARBA00022553"/>
    </source>
</evidence>
<gene>
    <name evidence="20" type="ORF">SAMN06295905_2730</name>
</gene>
<dbReference type="SMART" id="SM00388">
    <property type="entry name" value="HisKA"/>
    <property type="match status" value="1"/>
</dbReference>
<evidence type="ECO:0000256" key="13">
    <source>
        <dbReference type="ARBA" id="ARBA00023012"/>
    </source>
</evidence>
<dbReference type="RefSeq" id="WP_086471120.1">
    <property type="nucleotide sequence ID" value="NZ_FXWK01000002.1"/>
</dbReference>
<dbReference type="Pfam" id="PF00512">
    <property type="entry name" value="HisKA"/>
    <property type="match status" value="1"/>
</dbReference>
<dbReference type="PIRSF" id="PIRSF036431">
    <property type="entry name" value="STHK_DctB"/>
    <property type="match status" value="1"/>
</dbReference>
<dbReference type="GO" id="GO:0005886">
    <property type="term" value="C:plasma membrane"/>
    <property type="evidence" value="ECO:0007669"/>
    <property type="project" value="UniProtKB-SubCell"/>
</dbReference>
<dbReference type="InterPro" id="IPR003594">
    <property type="entry name" value="HATPase_dom"/>
</dbReference>
<evidence type="ECO:0000313" key="20">
    <source>
        <dbReference type="EMBL" id="SMQ85453.1"/>
    </source>
</evidence>
<dbReference type="Gene3D" id="1.10.287.130">
    <property type="match status" value="1"/>
</dbReference>
<dbReference type="SUPFAM" id="SSF47384">
    <property type="entry name" value="Homodimeric domain of signal transducing histidine kinase"/>
    <property type="match status" value="1"/>
</dbReference>
<dbReference type="InterPro" id="IPR029151">
    <property type="entry name" value="Sensor-like_sf"/>
</dbReference>
<keyword evidence="10 20" id="KW-0418">Kinase</keyword>
<evidence type="ECO:0000256" key="15">
    <source>
        <dbReference type="ARBA" id="ARBA00059004"/>
    </source>
</evidence>
<dbReference type="Pfam" id="PF02518">
    <property type="entry name" value="HATPase_c"/>
    <property type="match status" value="1"/>
</dbReference>
<dbReference type="SMART" id="SM00387">
    <property type="entry name" value="HATPase_c"/>
    <property type="match status" value="1"/>
</dbReference>
<dbReference type="InterPro" id="IPR036097">
    <property type="entry name" value="HisK_dim/P_sf"/>
</dbReference>
<dbReference type="OrthoDB" id="7568856at2"/>
<dbReference type="InterPro" id="IPR004358">
    <property type="entry name" value="Sig_transdc_His_kin-like_C"/>
</dbReference>
<dbReference type="Gene3D" id="3.30.565.10">
    <property type="entry name" value="Histidine kinase-like ATPase, C-terminal domain"/>
    <property type="match status" value="1"/>
</dbReference>
<feature type="domain" description="Histidine kinase" evidence="19">
    <location>
        <begin position="387"/>
        <end position="599"/>
    </location>
</feature>
<evidence type="ECO:0000256" key="14">
    <source>
        <dbReference type="ARBA" id="ARBA00023136"/>
    </source>
</evidence>
<dbReference type="Gene3D" id="6.10.250.3020">
    <property type="match status" value="1"/>
</dbReference>
<dbReference type="PROSITE" id="PS50109">
    <property type="entry name" value="HIS_KIN"/>
    <property type="match status" value="1"/>
</dbReference>
<evidence type="ECO:0000256" key="1">
    <source>
        <dbReference type="ARBA" id="ARBA00000085"/>
    </source>
</evidence>
<dbReference type="AlphaFoldDB" id="A0A1Y6G7Z6"/>
<dbReference type="EMBL" id="FXWK01000002">
    <property type="protein sequence ID" value="SMQ85453.1"/>
    <property type="molecule type" value="Genomic_DNA"/>
</dbReference>
<evidence type="ECO:0000256" key="4">
    <source>
        <dbReference type="ARBA" id="ARBA00022475"/>
    </source>
</evidence>
<dbReference type="InterPro" id="IPR005467">
    <property type="entry name" value="His_kinase_dom"/>
</dbReference>
<reference evidence="21" key="1">
    <citation type="submission" date="2017-04" db="EMBL/GenBank/DDBJ databases">
        <authorList>
            <person name="Varghese N."/>
            <person name="Submissions S."/>
        </authorList>
    </citation>
    <scope>NUCLEOTIDE SEQUENCE [LARGE SCALE GENOMIC DNA]</scope>
</reference>
<dbReference type="PANTHER" id="PTHR43065:SF46">
    <property type="entry name" value="C4-DICARBOXYLATE TRANSPORT SENSOR PROTEIN DCTB"/>
    <property type="match status" value="1"/>
</dbReference>
<evidence type="ECO:0000259" key="19">
    <source>
        <dbReference type="PROSITE" id="PS50109"/>
    </source>
</evidence>
<evidence type="ECO:0000256" key="7">
    <source>
        <dbReference type="ARBA" id="ARBA00022679"/>
    </source>
</evidence>
<keyword evidence="14 18" id="KW-0472">Membrane</keyword>
<keyword evidence="13" id="KW-0902">Two-component regulatory system</keyword>
<dbReference type="InterPro" id="IPR036890">
    <property type="entry name" value="HATPase_C_sf"/>
</dbReference>
<comment type="catalytic activity">
    <reaction evidence="1">
        <text>ATP + protein L-histidine = ADP + protein N-phospho-L-histidine.</text>
        <dbReference type="EC" id="2.7.13.3"/>
    </reaction>
</comment>
<dbReference type="PRINTS" id="PR00344">
    <property type="entry name" value="BCTRLSENSOR"/>
</dbReference>
<sequence>MRAPYWVALMCLVLAVPVATVSFRMLTEIYFNQAASRADDTLGLAVSALQGQLDRYRKLPQLLAELQDIRDLAANPGDADKIVSANAYLEATSDLLEASDIYVMTGDGTTIAASNHASEASFIGETFDYRPYFTDAIAGRDGSFFALGTTSLRRGYYFSAPIINADRIDGVLAIKVDIDAIENSWRSGDTEIIVSDPEGIIFMSGRSEWLFASLEPLTQERLDRTGQTRRYADAELVELPAALTRTKQGHSLLSFLDGDPAPEYLSVSQPMPEAGWTVRVLLDASPARAEALITTLLLLSAMAVVTMGVIVWMQRRMRLAERLAMQAEAREQLERRVAERTTDLGLANSRLEAEVVERRNAEEKLRKTQADLVQAGKLAALGQMSAALSHEFNQPLAAVRSYADSALVMIDRDRTGEVRQYVERIGGLTEKMTTISRHLSNFARKPGEQLRPVDLDPIVADALAILDWRVRDQVIVVTTDLADCPLAQAGSVRLQQVLVNILSNAFDAIEGREKREVAIAARQLDGRIALTVADTGPGVPAGVIDRIFDPFFSTKGVGRGLGLGLSISYNIVKDFGGDLTVRNAPAGGAVFTILLEPAESRELEPAQ</sequence>
<evidence type="ECO:0000256" key="10">
    <source>
        <dbReference type="ARBA" id="ARBA00022777"/>
    </source>
</evidence>
<feature type="transmembrane region" description="Helical" evidence="18">
    <location>
        <begin position="291"/>
        <end position="313"/>
    </location>
</feature>
<dbReference type="Proteomes" id="UP000194474">
    <property type="component" value="Unassembled WGS sequence"/>
</dbReference>
<keyword evidence="17" id="KW-0175">Coiled coil</keyword>
<evidence type="ECO:0000256" key="17">
    <source>
        <dbReference type="SAM" id="Coils"/>
    </source>
</evidence>
<keyword evidence="6" id="KW-0597">Phosphoprotein</keyword>
<keyword evidence="4" id="KW-1003">Cell membrane</keyword>
<evidence type="ECO:0000256" key="8">
    <source>
        <dbReference type="ARBA" id="ARBA00022692"/>
    </source>
</evidence>
<keyword evidence="21" id="KW-1185">Reference proteome</keyword>